<reference evidence="1 2" key="1">
    <citation type="journal article" date="2012" name="Eukaryot. Cell">
        <title>Genome sequence of the fungus Glarea lozoyensis: the first genome sequence of a species from the Helotiaceae family.</title>
        <authorList>
            <person name="Youssar L."/>
            <person name="Gruening B.A."/>
            <person name="Erxleben A."/>
            <person name="Guenther S."/>
            <person name="Huettel W."/>
        </authorList>
    </citation>
    <scope>NUCLEOTIDE SEQUENCE [LARGE SCALE GENOMIC DNA]</scope>
    <source>
        <strain evidence="2">ATCC 74030 / MF5533</strain>
    </source>
</reference>
<proteinExistence type="predicted"/>
<dbReference type="EMBL" id="AGUE01000199">
    <property type="protein sequence ID" value="EHK97309.1"/>
    <property type="molecule type" value="Genomic_DNA"/>
</dbReference>
<gene>
    <name evidence="1" type="ORF">M7I_6939</name>
</gene>
<comment type="caution">
    <text evidence="1">The sequence shown here is derived from an EMBL/GenBank/DDBJ whole genome shotgun (WGS) entry which is preliminary data.</text>
</comment>
<sequence length="93" mass="10542">MVESKKKIAGIDRLFAQIDSFMMFCVGSSPSIWENQVLKDSCLCETNSTALLNRVMLKLIESSRYRPRNQKLDCPYDMGSTRRISDFEGLGIG</sequence>
<name>H0EVY2_GLAL7</name>
<evidence type="ECO:0000313" key="2">
    <source>
        <dbReference type="Proteomes" id="UP000005446"/>
    </source>
</evidence>
<dbReference type="InParanoid" id="H0EVY2"/>
<dbReference type="HOGENOM" id="CLU_2399883_0_0_1"/>
<evidence type="ECO:0000313" key="1">
    <source>
        <dbReference type="EMBL" id="EHK97309.1"/>
    </source>
</evidence>
<dbReference type="Proteomes" id="UP000005446">
    <property type="component" value="Unassembled WGS sequence"/>
</dbReference>
<keyword evidence="2" id="KW-1185">Reference proteome</keyword>
<organism evidence="1 2">
    <name type="scientific">Glarea lozoyensis (strain ATCC 74030 / MF5533)</name>
    <dbReference type="NCBI Taxonomy" id="1104152"/>
    <lineage>
        <taxon>Eukaryota</taxon>
        <taxon>Fungi</taxon>
        <taxon>Dikarya</taxon>
        <taxon>Ascomycota</taxon>
        <taxon>Pezizomycotina</taxon>
        <taxon>Leotiomycetes</taxon>
        <taxon>Helotiales</taxon>
        <taxon>Helotiaceae</taxon>
        <taxon>Glarea</taxon>
    </lineage>
</organism>
<accession>H0EVY2</accession>
<protein>
    <submittedName>
        <fullName evidence="1">Uncharacterized protein</fullName>
    </submittedName>
</protein>
<dbReference type="AlphaFoldDB" id="H0EVY2"/>